<keyword evidence="7 14" id="KW-0276">Fatty acid metabolism</keyword>
<evidence type="ECO:0000256" key="9">
    <source>
        <dbReference type="ARBA" id="ARBA00023098"/>
    </source>
</evidence>
<protein>
    <recommendedName>
        <fullName evidence="4 14">Very-long-chain (3R)-3-hydroxyacyl-CoA dehydratase</fullName>
        <ecNumber evidence="4 14">4.2.1.134</ecNumber>
    </recommendedName>
</protein>
<organism evidence="16 17">
    <name type="scientific">Naematelia encephala</name>
    <dbReference type="NCBI Taxonomy" id="71784"/>
    <lineage>
        <taxon>Eukaryota</taxon>
        <taxon>Fungi</taxon>
        <taxon>Dikarya</taxon>
        <taxon>Basidiomycota</taxon>
        <taxon>Agaricomycotina</taxon>
        <taxon>Tremellomycetes</taxon>
        <taxon>Tremellales</taxon>
        <taxon>Naemateliaceae</taxon>
        <taxon>Naematelia</taxon>
    </lineage>
</organism>
<comment type="function">
    <text evidence="14">Catalyzes the third of the four reactions of the long-chain fatty acids elongation cycle. This endoplasmic reticulum-bound enzymatic process, allows the addition of two carbons to the chain of long- and very long-chain fatty acids/VLCFAs per cycle. This enzyme catalyzes the dehydration of the 3-hydroxyacyl-CoA intermediate into trans-2,3-enoyl-CoA, within each cycle of fatty acid elongation. Thereby, it participates to the production of VLCFAs of different chain lengths that are involved in multiple biological processes as precursors of membrane lipids and lipid mediators.</text>
</comment>
<dbReference type="Proteomes" id="UP000193986">
    <property type="component" value="Unassembled WGS sequence"/>
</dbReference>
<evidence type="ECO:0000256" key="3">
    <source>
        <dbReference type="ARBA" id="ARBA00007811"/>
    </source>
</evidence>
<evidence type="ECO:0000256" key="10">
    <source>
        <dbReference type="ARBA" id="ARBA00023136"/>
    </source>
</evidence>
<dbReference type="EC" id="4.2.1.134" evidence="4 14"/>
<feature type="transmembrane region" description="Helical" evidence="14">
    <location>
        <begin position="50"/>
        <end position="73"/>
    </location>
</feature>
<dbReference type="GO" id="GO:0102158">
    <property type="term" value="F:very-long-chain (3R)-3-hydroxyacyl-CoA dehydratase activity"/>
    <property type="evidence" value="ECO:0007669"/>
    <property type="project" value="UniProtKB-EC"/>
</dbReference>
<dbReference type="PANTHER" id="PTHR11035">
    <property type="entry name" value="VERY-LONG-CHAIN (3R)-3-HYDROXYACYL-COA DEHYDRATASE"/>
    <property type="match status" value="1"/>
</dbReference>
<comment type="caution">
    <text evidence="14">Lacks conserved residue(s) required for the propagation of feature annotation.</text>
</comment>
<dbReference type="GO" id="GO:0030148">
    <property type="term" value="P:sphingolipid biosynthetic process"/>
    <property type="evidence" value="ECO:0007669"/>
    <property type="project" value="TreeGrafter"/>
</dbReference>
<dbReference type="AlphaFoldDB" id="A0A1Y2BJS6"/>
<proteinExistence type="inferred from homology"/>
<evidence type="ECO:0000256" key="1">
    <source>
        <dbReference type="ARBA" id="ARBA00004141"/>
    </source>
</evidence>
<comment type="similarity">
    <text evidence="3 14">Belongs to the very long-chain fatty acids dehydratase HACD family.</text>
</comment>
<dbReference type="OrthoDB" id="46988at2759"/>
<evidence type="ECO:0000256" key="6">
    <source>
        <dbReference type="ARBA" id="ARBA00022692"/>
    </source>
</evidence>
<feature type="transmembrane region" description="Helical" evidence="14">
    <location>
        <begin position="182"/>
        <end position="203"/>
    </location>
</feature>
<evidence type="ECO:0000256" key="7">
    <source>
        <dbReference type="ARBA" id="ARBA00022832"/>
    </source>
</evidence>
<evidence type="ECO:0000256" key="2">
    <source>
        <dbReference type="ARBA" id="ARBA00005194"/>
    </source>
</evidence>
<keyword evidence="10 14" id="KW-0472">Membrane</keyword>
<dbReference type="InParanoid" id="A0A1Y2BJS6"/>
<evidence type="ECO:0000256" key="14">
    <source>
        <dbReference type="RuleBase" id="RU363109"/>
    </source>
</evidence>
<keyword evidence="12 14" id="KW-0456">Lyase</keyword>
<evidence type="ECO:0000313" key="17">
    <source>
        <dbReference type="Proteomes" id="UP000193986"/>
    </source>
</evidence>
<keyword evidence="8 14" id="KW-1133">Transmembrane helix</keyword>
<name>A0A1Y2BJS6_9TREE</name>
<dbReference type="InterPro" id="IPR007482">
    <property type="entry name" value="Tyr_Pase-like_PTPLA"/>
</dbReference>
<reference evidence="16 17" key="1">
    <citation type="submission" date="2016-07" db="EMBL/GenBank/DDBJ databases">
        <title>Pervasive Adenine N6-methylation of Active Genes in Fungi.</title>
        <authorList>
            <consortium name="DOE Joint Genome Institute"/>
            <person name="Mondo S.J."/>
            <person name="Dannebaum R.O."/>
            <person name="Kuo R.C."/>
            <person name="Labutti K."/>
            <person name="Haridas S."/>
            <person name="Kuo A."/>
            <person name="Salamov A."/>
            <person name="Ahrendt S.R."/>
            <person name="Lipzen A."/>
            <person name="Sullivan W."/>
            <person name="Andreopoulos W.B."/>
            <person name="Clum A."/>
            <person name="Lindquist E."/>
            <person name="Daum C."/>
            <person name="Ramamoorthy G.K."/>
            <person name="Gryganskyi A."/>
            <person name="Culley D."/>
            <person name="Magnuson J.K."/>
            <person name="James T.Y."/>
            <person name="O'Malley M.A."/>
            <person name="Stajich J.E."/>
            <person name="Spatafora J.W."/>
            <person name="Visel A."/>
            <person name="Grigoriev I.V."/>
        </authorList>
    </citation>
    <scope>NUCLEOTIDE SEQUENCE [LARGE SCALE GENOMIC DNA]</scope>
    <source>
        <strain evidence="16 17">68-887.2</strain>
    </source>
</reference>
<dbReference type="Pfam" id="PF04387">
    <property type="entry name" value="PTPLA"/>
    <property type="match status" value="1"/>
</dbReference>
<comment type="caution">
    <text evidence="16">The sequence shown here is derived from an EMBL/GenBank/DDBJ whole genome shotgun (WGS) entry which is preliminary data.</text>
</comment>
<gene>
    <name evidence="16" type="ORF">BCR39DRAFT_556518</name>
</gene>
<keyword evidence="14" id="KW-0256">Endoplasmic reticulum</keyword>
<dbReference type="EMBL" id="MCFC01000002">
    <property type="protein sequence ID" value="ORY35016.1"/>
    <property type="molecule type" value="Genomic_DNA"/>
</dbReference>
<keyword evidence="6 14" id="KW-0812">Transmembrane</keyword>
<dbReference type="FunCoup" id="A0A1Y2BJS6">
    <property type="interactions" value="309"/>
</dbReference>
<keyword evidence="5 14" id="KW-0444">Lipid biosynthesis</keyword>
<accession>A0A1Y2BJS6</accession>
<evidence type="ECO:0000256" key="15">
    <source>
        <dbReference type="SAM" id="MobiDB-lite"/>
    </source>
</evidence>
<evidence type="ECO:0000313" key="16">
    <source>
        <dbReference type="EMBL" id="ORY35016.1"/>
    </source>
</evidence>
<feature type="transmembrane region" description="Helical" evidence="14">
    <location>
        <begin position="300"/>
        <end position="320"/>
    </location>
</feature>
<dbReference type="UniPathway" id="UPA00094"/>
<keyword evidence="11 14" id="KW-0275">Fatty acid biosynthesis</keyword>
<comment type="subcellular location">
    <subcellularLocation>
        <location evidence="14">Endoplasmic reticulum membrane</location>
        <topology evidence="14">Multi-pass membrane protein</topology>
    </subcellularLocation>
    <subcellularLocation>
        <location evidence="1">Membrane</location>
        <topology evidence="1">Multi-pass membrane protein</topology>
    </subcellularLocation>
</comment>
<evidence type="ECO:0000256" key="5">
    <source>
        <dbReference type="ARBA" id="ARBA00022516"/>
    </source>
</evidence>
<comment type="pathway">
    <text evidence="2 14">Lipid metabolism; fatty acid biosynthesis.</text>
</comment>
<evidence type="ECO:0000256" key="12">
    <source>
        <dbReference type="ARBA" id="ARBA00023239"/>
    </source>
</evidence>
<evidence type="ECO:0000256" key="4">
    <source>
        <dbReference type="ARBA" id="ARBA00013122"/>
    </source>
</evidence>
<feature type="region of interest" description="Disordered" evidence="15">
    <location>
        <begin position="1"/>
        <end position="28"/>
    </location>
</feature>
<evidence type="ECO:0000256" key="13">
    <source>
        <dbReference type="ARBA" id="ARBA00036671"/>
    </source>
</evidence>
<keyword evidence="9 14" id="KW-0443">Lipid metabolism</keyword>
<keyword evidence="17" id="KW-1185">Reference proteome</keyword>
<dbReference type="PANTHER" id="PTHR11035:SF3">
    <property type="entry name" value="VERY-LONG-CHAIN (3R)-3-HYDROXYACYL-COA DEHYDRATASE"/>
    <property type="match status" value="1"/>
</dbReference>
<dbReference type="STRING" id="71784.A0A1Y2BJS6"/>
<dbReference type="GO" id="GO:0005789">
    <property type="term" value="C:endoplasmic reticulum membrane"/>
    <property type="evidence" value="ECO:0007669"/>
    <property type="project" value="UniProtKB-SubCell"/>
</dbReference>
<sequence>MPGTAPSQSPNSKSRASEEKRRLERKSKQATGLTPVKIYLLLYNTAAAVLWAHLLYLLLSFLYTSFVSSALVTPRRPETVLKKLLNQSTRIYLPKVVDDFTTRLSGSYDYKNLGWWTKVTQSLAVLEIVHSATGIVRSPFLTTAMQVASRLWTVWGIVEPVPETHSNPLFTTMLFAWSVTEVIRYSFYALSILNIDVGAINWLRFTTFLPLYPLGASSEAFLSFSTLPPLSTLPYIPDWLSTLSPLSSLIRYLPEGWGRYLMKSRIGRAVIWNLAKAGLKGKKVAAGGVKAWGPIELLRLFLFVAWWPALYVLYVHMLVLRKRYFSKGRTVGHKTKTL</sequence>
<evidence type="ECO:0000256" key="8">
    <source>
        <dbReference type="ARBA" id="ARBA00022989"/>
    </source>
</evidence>
<evidence type="ECO:0000256" key="11">
    <source>
        <dbReference type="ARBA" id="ARBA00023160"/>
    </source>
</evidence>
<dbReference type="GO" id="GO:0030497">
    <property type="term" value="P:fatty acid elongation"/>
    <property type="evidence" value="ECO:0007669"/>
    <property type="project" value="TreeGrafter"/>
</dbReference>
<feature type="compositionally biased region" description="Polar residues" evidence="15">
    <location>
        <begin position="1"/>
        <end position="14"/>
    </location>
</feature>
<comment type="catalytic activity">
    <reaction evidence="13 14">
        <text>a very-long-chain (3R)-3-hydroxyacyl-CoA = a very-long-chain (2E)-enoyl-CoA + H2O</text>
        <dbReference type="Rhea" id="RHEA:45812"/>
        <dbReference type="ChEBI" id="CHEBI:15377"/>
        <dbReference type="ChEBI" id="CHEBI:83728"/>
        <dbReference type="ChEBI" id="CHEBI:85440"/>
        <dbReference type="EC" id="4.2.1.134"/>
    </reaction>
</comment>
<dbReference type="GO" id="GO:0042761">
    <property type="term" value="P:very long-chain fatty acid biosynthetic process"/>
    <property type="evidence" value="ECO:0007669"/>
    <property type="project" value="TreeGrafter"/>
</dbReference>